<gene>
    <name evidence="1" type="ORF">HaLaN_23267</name>
</gene>
<evidence type="ECO:0000313" key="1">
    <source>
        <dbReference type="EMBL" id="GFH25325.1"/>
    </source>
</evidence>
<evidence type="ECO:0000313" key="2">
    <source>
        <dbReference type="Proteomes" id="UP000485058"/>
    </source>
</evidence>
<sequence>AGRDRLISTVTVCHVGHVPVCCGFGPALDDDGDLVQQPIPVTQMTEARMLQRPERAQLFKEYQASTSCWLPWLPRRRGAGMKME</sequence>
<reference evidence="1 2" key="1">
    <citation type="submission" date="2020-02" db="EMBL/GenBank/DDBJ databases">
        <title>Draft genome sequence of Haematococcus lacustris strain NIES-144.</title>
        <authorList>
            <person name="Morimoto D."/>
            <person name="Nakagawa S."/>
            <person name="Yoshida T."/>
            <person name="Sawayama S."/>
        </authorList>
    </citation>
    <scope>NUCLEOTIDE SEQUENCE [LARGE SCALE GENOMIC DNA]</scope>
    <source>
        <strain evidence="1 2">NIES-144</strain>
    </source>
</reference>
<protein>
    <submittedName>
        <fullName evidence="1">DUF1295-domain-containing protein</fullName>
    </submittedName>
</protein>
<proteinExistence type="predicted"/>
<accession>A0A699ZTQ4</accession>
<organism evidence="1 2">
    <name type="scientific">Haematococcus lacustris</name>
    <name type="common">Green alga</name>
    <name type="synonym">Haematococcus pluvialis</name>
    <dbReference type="NCBI Taxonomy" id="44745"/>
    <lineage>
        <taxon>Eukaryota</taxon>
        <taxon>Viridiplantae</taxon>
        <taxon>Chlorophyta</taxon>
        <taxon>core chlorophytes</taxon>
        <taxon>Chlorophyceae</taxon>
        <taxon>CS clade</taxon>
        <taxon>Chlamydomonadales</taxon>
        <taxon>Haematococcaceae</taxon>
        <taxon>Haematococcus</taxon>
    </lineage>
</organism>
<keyword evidence="2" id="KW-1185">Reference proteome</keyword>
<dbReference type="EMBL" id="BLLF01002781">
    <property type="protein sequence ID" value="GFH25325.1"/>
    <property type="molecule type" value="Genomic_DNA"/>
</dbReference>
<feature type="non-terminal residue" evidence="1">
    <location>
        <position position="1"/>
    </location>
</feature>
<comment type="caution">
    <text evidence="1">The sequence shown here is derived from an EMBL/GenBank/DDBJ whole genome shotgun (WGS) entry which is preliminary data.</text>
</comment>
<name>A0A699ZTQ4_HAELA</name>
<dbReference type="AlphaFoldDB" id="A0A699ZTQ4"/>
<dbReference type="Proteomes" id="UP000485058">
    <property type="component" value="Unassembled WGS sequence"/>
</dbReference>